<dbReference type="InterPro" id="IPR008271">
    <property type="entry name" value="Ser/Thr_kinase_AS"/>
</dbReference>
<evidence type="ECO:0000256" key="1">
    <source>
        <dbReference type="SAM" id="MobiDB-lite"/>
    </source>
</evidence>
<dbReference type="PANTHER" id="PTHR44167:SF24">
    <property type="entry name" value="SERINE_THREONINE-PROTEIN KINASE CHK2"/>
    <property type="match status" value="1"/>
</dbReference>
<dbReference type="Proteomes" id="UP000030750">
    <property type="component" value="Unassembled WGS sequence"/>
</dbReference>
<name>U6LJZ8_9EIME</name>
<feature type="region of interest" description="Disordered" evidence="1">
    <location>
        <begin position="1"/>
        <end position="23"/>
    </location>
</feature>
<dbReference type="Gene3D" id="1.10.510.10">
    <property type="entry name" value="Transferase(Phosphotransferase) domain 1"/>
    <property type="match status" value="1"/>
</dbReference>
<dbReference type="InterPro" id="IPR011009">
    <property type="entry name" value="Kinase-like_dom_sf"/>
</dbReference>
<organism evidence="3 4">
    <name type="scientific">Eimeria brunetti</name>
    <dbReference type="NCBI Taxonomy" id="51314"/>
    <lineage>
        <taxon>Eukaryota</taxon>
        <taxon>Sar</taxon>
        <taxon>Alveolata</taxon>
        <taxon>Apicomplexa</taxon>
        <taxon>Conoidasida</taxon>
        <taxon>Coccidia</taxon>
        <taxon>Eucoccidiorida</taxon>
        <taxon>Eimeriorina</taxon>
        <taxon>Eimeriidae</taxon>
        <taxon>Eimeria</taxon>
    </lineage>
</organism>
<evidence type="ECO:0000259" key="2">
    <source>
        <dbReference type="PROSITE" id="PS50011"/>
    </source>
</evidence>
<dbReference type="OrthoDB" id="6513151at2759"/>
<feature type="region of interest" description="Disordered" evidence="1">
    <location>
        <begin position="88"/>
        <end position="124"/>
    </location>
</feature>
<proteinExistence type="predicted"/>
<dbReference type="InterPro" id="IPR000719">
    <property type="entry name" value="Prot_kinase_dom"/>
</dbReference>
<reference evidence="3" key="1">
    <citation type="submission" date="2013-10" db="EMBL/GenBank/DDBJ databases">
        <title>Genomic analysis of the causative agents of coccidiosis in chickens.</title>
        <authorList>
            <person name="Reid A.J."/>
            <person name="Blake D."/>
            <person name="Billington K."/>
            <person name="Browne H."/>
            <person name="Dunn M."/>
            <person name="Hung S."/>
            <person name="Kawahara F."/>
            <person name="Miranda-Saavedra D."/>
            <person name="Mourier T."/>
            <person name="Nagra H."/>
            <person name="Otto T.D."/>
            <person name="Rawlings N."/>
            <person name="Sanchez A."/>
            <person name="Sanders M."/>
            <person name="Subramaniam C."/>
            <person name="Tay Y."/>
            <person name="Dear P."/>
            <person name="Doerig C."/>
            <person name="Gruber A."/>
            <person name="Parkinson J."/>
            <person name="Shirley M."/>
            <person name="Wan K.L."/>
            <person name="Berriman M."/>
            <person name="Tomley F."/>
            <person name="Pain A."/>
        </authorList>
    </citation>
    <scope>NUCLEOTIDE SEQUENCE [LARGE SCALE GENOMIC DNA]</scope>
    <source>
        <strain evidence="3">Houghton</strain>
    </source>
</reference>
<sequence>MIGELRNPEGQESLVPPTKLGESIQTDVPVQGNAYSSIVDTEASRRRQWKQYFPYLLTLGVAGALLFNLFRRVPEAAYGPLLVSASGGDDGGVRNATQSLVMPSGSTADPRQQQQQAEDMQTHPAEVGKEATLFSSVATLPLFSAEDQLLHYDMWGLPMLDHFEMTLPPDVKRGRDEIAAFLAKGHMDKEASSEEDSYELSVVARTLSNGSSDSLVGMTMVLKNVKPLQWMEKGGHLPRIARVNEILGTGASSIVVEAEDLVTHELFAMRILRQGLEAAQWFPTDESFIGEMQRELDFEQEAARQLCGTIPANMVASKKGVAVPLYTADIAGAPEAKRVDKYFILGRVQLMERLYGAVIDLLIDAGEVVQKAREYMARRLLQIVLKIQQAGISHNDLKWDNVLLRSDGSFLVSDLGSSFPFGSPYRQLTFYTPQYREPQLALRQDPEAYDSGFTIPEASSDLWSLGILLYELFTGNTYPYGQAGAEDTDDQEVLLATWLTDSNTRSASLKPGLEAAKVPHRWMQLIVRLLEPSRRHRITAWGILEEFSDLLHYPE</sequence>
<gene>
    <name evidence="3" type="ORF">EBH_0034060</name>
</gene>
<dbReference type="Pfam" id="PF00069">
    <property type="entry name" value="Pkinase"/>
    <property type="match status" value="1"/>
</dbReference>
<evidence type="ECO:0000313" key="4">
    <source>
        <dbReference type="Proteomes" id="UP000030750"/>
    </source>
</evidence>
<dbReference type="PROSITE" id="PS50011">
    <property type="entry name" value="PROTEIN_KINASE_DOM"/>
    <property type="match status" value="1"/>
</dbReference>
<keyword evidence="4" id="KW-1185">Reference proteome</keyword>
<accession>U6LJZ8</accession>
<dbReference type="GO" id="GO:0005524">
    <property type="term" value="F:ATP binding"/>
    <property type="evidence" value="ECO:0007669"/>
    <property type="project" value="InterPro"/>
</dbReference>
<evidence type="ECO:0000313" key="3">
    <source>
        <dbReference type="EMBL" id="CDJ50486.1"/>
    </source>
</evidence>
<feature type="domain" description="Protein kinase" evidence="2">
    <location>
        <begin position="241"/>
        <end position="551"/>
    </location>
</feature>
<dbReference type="EMBL" id="HG712250">
    <property type="protein sequence ID" value="CDJ50486.1"/>
    <property type="molecule type" value="Genomic_DNA"/>
</dbReference>
<dbReference type="SUPFAM" id="SSF56112">
    <property type="entry name" value="Protein kinase-like (PK-like)"/>
    <property type="match status" value="1"/>
</dbReference>
<dbReference type="PANTHER" id="PTHR44167">
    <property type="entry name" value="OVARIAN-SPECIFIC SERINE/THREONINE-PROTEIN KINASE LOK-RELATED"/>
    <property type="match status" value="1"/>
</dbReference>
<dbReference type="SMART" id="SM00220">
    <property type="entry name" value="S_TKc"/>
    <property type="match status" value="1"/>
</dbReference>
<dbReference type="PROSITE" id="PS00108">
    <property type="entry name" value="PROTEIN_KINASE_ST"/>
    <property type="match status" value="1"/>
</dbReference>
<dbReference type="AlphaFoldDB" id="U6LJZ8"/>
<feature type="compositionally biased region" description="Polar residues" evidence="1">
    <location>
        <begin position="95"/>
        <end position="119"/>
    </location>
</feature>
<reference evidence="3" key="2">
    <citation type="submission" date="2013-10" db="EMBL/GenBank/DDBJ databases">
        <authorList>
            <person name="Aslett M."/>
        </authorList>
    </citation>
    <scope>NUCLEOTIDE SEQUENCE [LARGE SCALE GENOMIC DNA]</scope>
    <source>
        <strain evidence="3">Houghton</strain>
    </source>
</reference>
<protein>
    <recommendedName>
        <fullName evidence="2">Protein kinase domain-containing protein</fullName>
    </recommendedName>
</protein>
<dbReference type="GO" id="GO:0004672">
    <property type="term" value="F:protein kinase activity"/>
    <property type="evidence" value="ECO:0007669"/>
    <property type="project" value="InterPro"/>
</dbReference>
<dbReference type="VEuPathDB" id="ToxoDB:EBH_0034060"/>